<keyword evidence="8" id="KW-0732">Signal</keyword>
<keyword evidence="11" id="KW-1185">Reference proteome</keyword>
<dbReference type="RefSeq" id="WP_066401871.1">
    <property type="nucleotide sequence ID" value="NZ_CP011390.1"/>
</dbReference>
<dbReference type="SUPFAM" id="SSF49464">
    <property type="entry name" value="Carboxypeptidase regulatory domain-like"/>
    <property type="match status" value="1"/>
</dbReference>
<dbReference type="Gene3D" id="2.170.130.10">
    <property type="entry name" value="TonB-dependent receptor, plug domain"/>
    <property type="match status" value="1"/>
</dbReference>
<name>A0A172TRV5_9BACT</name>
<dbReference type="AlphaFoldDB" id="A0A172TRV5"/>
<accession>A0A172TRV5</accession>
<evidence type="ECO:0000313" key="10">
    <source>
        <dbReference type="EMBL" id="ANE49736.1"/>
    </source>
</evidence>
<keyword evidence="5 7" id="KW-0472">Membrane</keyword>
<reference evidence="11" key="1">
    <citation type="submission" date="2015-01" db="EMBL/GenBank/DDBJ databases">
        <title>Flavisolibacter sp./LCS9/ whole genome sequencing.</title>
        <authorList>
            <person name="Kim M.K."/>
            <person name="Srinivasan S."/>
            <person name="Lee J.-J."/>
        </authorList>
    </citation>
    <scope>NUCLEOTIDE SEQUENCE [LARGE SCALE GENOMIC DNA]</scope>
    <source>
        <strain evidence="11">LCS9</strain>
    </source>
</reference>
<dbReference type="Gene3D" id="2.40.170.20">
    <property type="entry name" value="TonB-dependent receptor, beta-barrel domain"/>
    <property type="match status" value="1"/>
</dbReference>
<protein>
    <recommendedName>
        <fullName evidence="9">TonB-dependent receptor plug domain-containing protein</fullName>
    </recommendedName>
</protein>
<dbReference type="InterPro" id="IPR023996">
    <property type="entry name" value="TonB-dep_OMP_SusC/RagA"/>
</dbReference>
<dbReference type="Proteomes" id="UP000077177">
    <property type="component" value="Chromosome"/>
</dbReference>
<dbReference type="Gene3D" id="2.60.40.1120">
    <property type="entry name" value="Carboxypeptidase-like, regulatory domain"/>
    <property type="match status" value="1"/>
</dbReference>
<organism evidence="10 11">
    <name type="scientific">Flavisolibacter tropicus</name>
    <dbReference type="NCBI Taxonomy" id="1492898"/>
    <lineage>
        <taxon>Bacteria</taxon>
        <taxon>Pseudomonadati</taxon>
        <taxon>Bacteroidota</taxon>
        <taxon>Chitinophagia</taxon>
        <taxon>Chitinophagales</taxon>
        <taxon>Chitinophagaceae</taxon>
        <taxon>Flavisolibacter</taxon>
    </lineage>
</organism>
<comment type="subcellular location">
    <subcellularLocation>
        <location evidence="1 7">Cell outer membrane</location>
        <topology evidence="1 7">Multi-pass membrane protein</topology>
    </subcellularLocation>
</comment>
<evidence type="ECO:0000256" key="1">
    <source>
        <dbReference type="ARBA" id="ARBA00004571"/>
    </source>
</evidence>
<dbReference type="GO" id="GO:0009279">
    <property type="term" value="C:cell outer membrane"/>
    <property type="evidence" value="ECO:0007669"/>
    <property type="project" value="UniProtKB-SubCell"/>
</dbReference>
<feature type="domain" description="TonB-dependent receptor plug" evidence="9">
    <location>
        <begin position="117"/>
        <end position="235"/>
    </location>
</feature>
<evidence type="ECO:0000256" key="3">
    <source>
        <dbReference type="ARBA" id="ARBA00022452"/>
    </source>
</evidence>
<keyword evidence="3 7" id="KW-1134">Transmembrane beta strand</keyword>
<evidence type="ECO:0000256" key="5">
    <source>
        <dbReference type="ARBA" id="ARBA00023136"/>
    </source>
</evidence>
<dbReference type="OrthoDB" id="9768177at2"/>
<evidence type="ECO:0000256" key="8">
    <source>
        <dbReference type="SAM" id="SignalP"/>
    </source>
</evidence>
<dbReference type="FunFam" id="2.170.130.10:FF:000008">
    <property type="entry name" value="SusC/RagA family TonB-linked outer membrane protein"/>
    <property type="match status" value="1"/>
</dbReference>
<evidence type="ECO:0000313" key="11">
    <source>
        <dbReference type="Proteomes" id="UP000077177"/>
    </source>
</evidence>
<evidence type="ECO:0000256" key="2">
    <source>
        <dbReference type="ARBA" id="ARBA00022448"/>
    </source>
</evidence>
<feature type="signal peptide" evidence="8">
    <location>
        <begin position="1"/>
        <end position="24"/>
    </location>
</feature>
<dbReference type="Pfam" id="PF13715">
    <property type="entry name" value="CarbopepD_reg_2"/>
    <property type="match status" value="1"/>
</dbReference>
<dbReference type="InterPro" id="IPR023997">
    <property type="entry name" value="TonB-dep_OMP_SusC/RagA_CS"/>
</dbReference>
<dbReference type="InterPro" id="IPR036942">
    <property type="entry name" value="Beta-barrel_TonB_sf"/>
</dbReference>
<evidence type="ECO:0000256" key="7">
    <source>
        <dbReference type="PROSITE-ProRule" id="PRU01360"/>
    </source>
</evidence>
<reference evidence="10 11" key="2">
    <citation type="journal article" date="2016" name="Int. J. Syst. Evol. Microbiol.">
        <title>Flavisolibacter tropicus sp. nov., isolated from tropical soil.</title>
        <authorList>
            <person name="Lee J.J."/>
            <person name="Kang M.S."/>
            <person name="Kim G.S."/>
            <person name="Lee C.S."/>
            <person name="Lim S."/>
            <person name="Lee J."/>
            <person name="Roh S.H."/>
            <person name="Kang H."/>
            <person name="Ha J.M."/>
            <person name="Bae S."/>
            <person name="Jung H.Y."/>
            <person name="Kim M.K."/>
        </authorList>
    </citation>
    <scope>NUCLEOTIDE SEQUENCE [LARGE SCALE GENOMIC DNA]</scope>
    <source>
        <strain evidence="10 11">LCS9</strain>
    </source>
</reference>
<feature type="chain" id="PRO_5008001045" description="TonB-dependent receptor plug domain-containing protein" evidence="8">
    <location>
        <begin position="25"/>
        <end position="1001"/>
    </location>
</feature>
<sequence>MQMKKALLFVCILLLLAVSGWTQREITGQVFDNDAKTPISGVSVTAKNTTTGTTTDGNGNFRLIVPSNITALIFSYTGYTDNEVSIVEGKSSYAINLSKNVRSLDEVVVVAYGQQQKRKVTGAVGRVTSEELENVPMVSVDQMLQGKVAGLQSVAISGQPGSVQQIRIRGIGSISASSAPLYVVDGTPINSGDASNLTNSSNLLASLNPNDIESISVLKDASAASIYGSRAANGVIVITTKKGRPGKTVIKADAEIGSNDIAYFPDAGKPLNRDQVNELFREGLANLGLPNSFIDQYMDQNFYYNTNNNYDWLDLVTRNGKQRQVNLSASGGDPRTQFFISGGFFQQQSPVIGSDLKRYSATLNLKHQISQRFTAGVNLNLSSFHQRGETESSGFRNPILAALALLPTQPAYNEDGTVNYDPADFSPIYNPLAIHQYDKQENQTSKLLGNANLEYKLLNNLRLSTRFGIDYNNIEEYLFWNPLFGDAVSTQGYTANSYQRLYNWVWTNLADYNFRAFDNKMDGNVTVGYEAQESKSYNQFADATTLPKNGGIVYPVPAVPTTATITASDYSFTSLLSKAQVNYLGKYSLSASLREDGSSRFGSNNRYGTFWSVGAAWNIDGEDFMEGIDFLSALKLRASYGVNGNAGIGNYDWRSNFLYSTTYNGAPGSFQNGIGNSNLTWEQNKPFDIGLEVGLLKNRVYVETDYYVRKTDNLLLAEPLSGTSGFTSFSNNVGAMENKGFELTIDATPIKSKDFTWTVSLNSAWNKNKVTKLRDGVDEIVGDPTSLKVGEDVQSYYLRLWAGADPNNGDPLWYKDESKRETTNDFSQATRVYKNSASPKGFGGFSSSLTWRFLTLDAQLNYQYGNYLFNQWDFIFLGDGAFFGLNHDRKQLERWQKPGDVTDVPKFIAGNASSSNQTSTRYLYKGDFIRLRNVTLGFDLPSQWAKKAQLTTARLYFRGTNLWTKTFDDNLTMDPEQPISGISDLQFFIPKSYTVGLSIQL</sequence>
<dbReference type="InterPro" id="IPR037066">
    <property type="entry name" value="Plug_dom_sf"/>
</dbReference>
<keyword evidence="4 7" id="KW-0812">Transmembrane</keyword>
<keyword evidence="2 7" id="KW-0813">Transport</keyword>
<proteinExistence type="inferred from homology"/>
<dbReference type="NCBIfam" id="TIGR04056">
    <property type="entry name" value="OMP_RagA_SusC"/>
    <property type="match status" value="1"/>
</dbReference>
<evidence type="ECO:0000259" key="9">
    <source>
        <dbReference type="Pfam" id="PF07715"/>
    </source>
</evidence>
<dbReference type="STRING" id="1492898.SY85_03735"/>
<dbReference type="SUPFAM" id="SSF56935">
    <property type="entry name" value="Porins"/>
    <property type="match status" value="1"/>
</dbReference>
<evidence type="ECO:0000256" key="6">
    <source>
        <dbReference type="ARBA" id="ARBA00023237"/>
    </source>
</evidence>
<dbReference type="InterPro" id="IPR008969">
    <property type="entry name" value="CarboxyPept-like_regulatory"/>
</dbReference>
<dbReference type="KEGG" id="fla:SY85_03735"/>
<dbReference type="NCBIfam" id="TIGR04057">
    <property type="entry name" value="SusC_RagA_signa"/>
    <property type="match status" value="1"/>
</dbReference>
<dbReference type="PATRIC" id="fig|1492898.3.peg.815"/>
<keyword evidence="6 7" id="KW-0998">Cell outer membrane</keyword>
<evidence type="ECO:0000256" key="4">
    <source>
        <dbReference type="ARBA" id="ARBA00022692"/>
    </source>
</evidence>
<gene>
    <name evidence="10" type="ORF">SY85_03735</name>
</gene>
<dbReference type="EMBL" id="CP011390">
    <property type="protein sequence ID" value="ANE49736.1"/>
    <property type="molecule type" value="Genomic_DNA"/>
</dbReference>
<dbReference type="PROSITE" id="PS52016">
    <property type="entry name" value="TONB_DEPENDENT_REC_3"/>
    <property type="match status" value="1"/>
</dbReference>
<dbReference type="InterPro" id="IPR012910">
    <property type="entry name" value="Plug_dom"/>
</dbReference>
<dbReference type="InterPro" id="IPR039426">
    <property type="entry name" value="TonB-dep_rcpt-like"/>
</dbReference>
<comment type="similarity">
    <text evidence="7">Belongs to the TonB-dependent receptor family.</text>
</comment>
<dbReference type="Pfam" id="PF07715">
    <property type="entry name" value="Plug"/>
    <property type="match status" value="1"/>
</dbReference>